<dbReference type="SUPFAM" id="SSF53137">
    <property type="entry name" value="Translational machinery components"/>
    <property type="match status" value="1"/>
</dbReference>
<keyword evidence="3" id="KW-1185">Reference proteome</keyword>
<comment type="caution">
    <text evidence="2">The sequence shown here is derived from an EMBL/GenBank/DDBJ whole genome shotgun (WGS) entry which is preliminary data.</text>
</comment>
<dbReference type="RefSeq" id="WP_344088356.1">
    <property type="nucleotide sequence ID" value="NZ_BAAAPO010000056.1"/>
</dbReference>
<sequence>MPLVSTSSTSGAPATPRIVEVAPERLPAWLDGFVERHGGEVPPGMPERIVGADGADAILDYFPHDPLGVILVRRGGYAVGRVRGGKLLLHKVGTRYVQSRTAAGGWSQQRYARRRDNQADELVTAVVEHAARILVDLAHVPDETGELPIGGAPVTPGLIVGGDRQLVAAVLAERRLASLVPLPRRGLFDLPDPNRAVLETAIKRGSAVRIRLGELA</sequence>
<organism evidence="2 3">
    <name type="scientific">Nostocoides veronense</name>
    <dbReference type="NCBI Taxonomy" id="330836"/>
    <lineage>
        <taxon>Bacteria</taxon>
        <taxon>Bacillati</taxon>
        <taxon>Actinomycetota</taxon>
        <taxon>Actinomycetes</taxon>
        <taxon>Micrococcales</taxon>
        <taxon>Intrasporangiaceae</taxon>
        <taxon>Nostocoides</taxon>
    </lineage>
</organism>
<name>A0ABN2M315_9MICO</name>
<dbReference type="InterPro" id="IPR042226">
    <property type="entry name" value="eFR1_2_sf"/>
</dbReference>
<dbReference type="Gene3D" id="3.30.420.60">
    <property type="entry name" value="eRF1 domain 2"/>
    <property type="match status" value="1"/>
</dbReference>
<dbReference type="GO" id="GO:0016787">
    <property type="term" value="F:hydrolase activity"/>
    <property type="evidence" value="ECO:0007669"/>
    <property type="project" value="UniProtKB-KW"/>
</dbReference>
<evidence type="ECO:0000313" key="2">
    <source>
        <dbReference type="EMBL" id="GAA1807646.1"/>
    </source>
</evidence>
<dbReference type="Pfam" id="PF18859">
    <property type="entry name" value="acVLRF1"/>
    <property type="match status" value="1"/>
</dbReference>
<keyword evidence="2" id="KW-0378">Hydrolase</keyword>
<dbReference type="InterPro" id="IPR040783">
    <property type="entry name" value="VLRF1"/>
</dbReference>
<accession>A0ABN2M315</accession>
<evidence type="ECO:0000313" key="3">
    <source>
        <dbReference type="Proteomes" id="UP001499938"/>
    </source>
</evidence>
<feature type="domain" description="Actinobacteria/chloroflexi VLRF1 release factor" evidence="1">
    <location>
        <begin position="66"/>
        <end position="211"/>
    </location>
</feature>
<dbReference type="NCBIfam" id="NF041024">
    <property type="entry name" value="acVLRF1_NCBI"/>
    <property type="match status" value="1"/>
</dbReference>
<evidence type="ECO:0000259" key="1">
    <source>
        <dbReference type="Pfam" id="PF18859"/>
    </source>
</evidence>
<reference evidence="2 3" key="1">
    <citation type="journal article" date="2019" name="Int. J. Syst. Evol. Microbiol.">
        <title>The Global Catalogue of Microorganisms (GCM) 10K type strain sequencing project: providing services to taxonomists for standard genome sequencing and annotation.</title>
        <authorList>
            <consortium name="The Broad Institute Genomics Platform"/>
            <consortium name="The Broad Institute Genome Sequencing Center for Infectious Disease"/>
            <person name="Wu L."/>
            <person name="Ma J."/>
        </authorList>
    </citation>
    <scope>NUCLEOTIDE SEQUENCE [LARGE SCALE GENOMIC DNA]</scope>
    <source>
        <strain evidence="2 3">JCM 15592</strain>
    </source>
</reference>
<dbReference type="Proteomes" id="UP001499938">
    <property type="component" value="Unassembled WGS sequence"/>
</dbReference>
<dbReference type="EMBL" id="BAAAPO010000056">
    <property type="protein sequence ID" value="GAA1807646.1"/>
    <property type="molecule type" value="Genomic_DNA"/>
</dbReference>
<gene>
    <name evidence="2" type="ORF">GCM10009811_33840</name>
</gene>
<protein>
    <submittedName>
        <fullName evidence="2">AcVLRF1 family peptidyl-tRNA hydrolase</fullName>
    </submittedName>
</protein>
<proteinExistence type="predicted"/>